<dbReference type="Gene3D" id="3.90.870.10">
    <property type="entry name" value="DHBP synthase"/>
    <property type="match status" value="1"/>
</dbReference>
<evidence type="ECO:0000256" key="5">
    <source>
        <dbReference type="ARBA" id="ARBA00022490"/>
    </source>
</evidence>
<dbReference type="InterPro" id="IPR017945">
    <property type="entry name" value="DHBP_synth_RibB-like_a/b_dom"/>
</dbReference>
<sequence>MRSMPNPEAITQAARLLRELALVAFPTETVYGLGADARSDKAVLKIFQAKGRPRFNPLIVHIGSLAAAKRLGRFDIRAGALAQAFWPGPLTLVVPMRTDAGLSDLVTAGLDTVALRVPGHKTAQRLLSEADMPVAAPSANVSGTVSPTRADHVAGAFGNQIAMILDAGPTDCGLESTIVSVAPGEPLRCLRPGSVTRAELAATTGETVADAEPGKISSPGQLRRHYAPAVALRLNAATAGPGEALIAFGPPPPGHKPFVNLSPAGDLGEAAAGLFAALRALDDAGIARAAVMPIPDAGLGEAINDRLSRASAPMDAT</sequence>
<evidence type="ECO:0000256" key="6">
    <source>
        <dbReference type="ARBA" id="ARBA00022679"/>
    </source>
</evidence>
<protein>
    <recommendedName>
        <fullName evidence="4">Threonylcarbamoyl-AMP synthase</fullName>
        <ecNumber evidence="3">2.7.7.87</ecNumber>
    </recommendedName>
    <alternativeName>
        <fullName evidence="11">L-threonylcarbamoyladenylate synthase</fullName>
    </alternativeName>
</protein>
<dbReference type="Pfam" id="PF03481">
    <property type="entry name" value="Sua5_C"/>
    <property type="match status" value="1"/>
</dbReference>
<dbReference type="PROSITE" id="PS51163">
    <property type="entry name" value="YRDC"/>
    <property type="match status" value="1"/>
</dbReference>
<evidence type="ECO:0000256" key="12">
    <source>
        <dbReference type="ARBA" id="ARBA00048366"/>
    </source>
</evidence>
<dbReference type="AlphaFoldDB" id="A0A3B0T0I2"/>
<dbReference type="PANTHER" id="PTHR17490:SF16">
    <property type="entry name" value="THREONYLCARBAMOYL-AMP SYNTHASE"/>
    <property type="match status" value="1"/>
</dbReference>
<keyword evidence="9" id="KW-0547">Nucleotide-binding</keyword>
<keyword evidence="8 14" id="KW-0548">Nucleotidyltransferase</keyword>
<keyword evidence="6 14" id="KW-0808">Transferase</keyword>
<dbReference type="GO" id="GO:0005524">
    <property type="term" value="F:ATP binding"/>
    <property type="evidence" value="ECO:0007669"/>
    <property type="project" value="UniProtKB-KW"/>
</dbReference>
<evidence type="ECO:0000256" key="3">
    <source>
        <dbReference type="ARBA" id="ARBA00012584"/>
    </source>
</evidence>
<organism evidence="14">
    <name type="scientific">hydrothermal vent metagenome</name>
    <dbReference type="NCBI Taxonomy" id="652676"/>
    <lineage>
        <taxon>unclassified sequences</taxon>
        <taxon>metagenomes</taxon>
        <taxon>ecological metagenomes</taxon>
    </lineage>
</organism>
<dbReference type="GO" id="GO:0003725">
    <property type="term" value="F:double-stranded RNA binding"/>
    <property type="evidence" value="ECO:0007669"/>
    <property type="project" value="InterPro"/>
</dbReference>
<feature type="domain" description="YrdC-like" evidence="13">
    <location>
        <begin position="7"/>
        <end position="195"/>
    </location>
</feature>
<accession>A0A3B0T0I2</accession>
<evidence type="ECO:0000256" key="7">
    <source>
        <dbReference type="ARBA" id="ARBA00022694"/>
    </source>
</evidence>
<keyword evidence="10" id="KW-0067">ATP-binding</keyword>
<dbReference type="Gene3D" id="3.40.50.11030">
    <property type="entry name" value="Threonylcarbamoyl-AMP synthase, C-terminal domain"/>
    <property type="match status" value="1"/>
</dbReference>
<dbReference type="InterPro" id="IPR006070">
    <property type="entry name" value="Sua5-like_dom"/>
</dbReference>
<dbReference type="GO" id="GO:0005737">
    <property type="term" value="C:cytoplasm"/>
    <property type="evidence" value="ECO:0007669"/>
    <property type="project" value="UniProtKB-SubCell"/>
</dbReference>
<dbReference type="InterPro" id="IPR010923">
    <property type="entry name" value="T(6)A37_SUA5"/>
</dbReference>
<evidence type="ECO:0000313" key="14">
    <source>
        <dbReference type="EMBL" id="VAW11825.1"/>
    </source>
</evidence>
<evidence type="ECO:0000256" key="4">
    <source>
        <dbReference type="ARBA" id="ARBA00015492"/>
    </source>
</evidence>
<gene>
    <name evidence="14" type="ORF">MNBD_ALPHA09-1598</name>
</gene>
<dbReference type="GO" id="GO:0000049">
    <property type="term" value="F:tRNA binding"/>
    <property type="evidence" value="ECO:0007669"/>
    <property type="project" value="TreeGrafter"/>
</dbReference>
<proteinExistence type="inferred from homology"/>
<dbReference type="InterPro" id="IPR005145">
    <property type="entry name" value="Sua5_C"/>
</dbReference>
<dbReference type="GO" id="GO:0061710">
    <property type="term" value="F:L-threonylcarbamoyladenylate synthase"/>
    <property type="evidence" value="ECO:0007669"/>
    <property type="project" value="UniProtKB-EC"/>
</dbReference>
<evidence type="ECO:0000259" key="13">
    <source>
        <dbReference type="PROSITE" id="PS51163"/>
    </source>
</evidence>
<evidence type="ECO:0000256" key="10">
    <source>
        <dbReference type="ARBA" id="ARBA00022840"/>
    </source>
</evidence>
<dbReference type="GO" id="GO:0008033">
    <property type="term" value="P:tRNA processing"/>
    <property type="evidence" value="ECO:0007669"/>
    <property type="project" value="UniProtKB-KW"/>
</dbReference>
<dbReference type="SUPFAM" id="SSF55821">
    <property type="entry name" value="YrdC/RibB"/>
    <property type="match status" value="1"/>
</dbReference>
<evidence type="ECO:0000256" key="2">
    <source>
        <dbReference type="ARBA" id="ARBA00007663"/>
    </source>
</evidence>
<evidence type="ECO:0000256" key="9">
    <source>
        <dbReference type="ARBA" id="ARBA00022741"/>
    </source>
</evidence>
<dbReference type="PIRSF" id="PIRSF004930">
    <property type="entry name" value="Tln_factor_SUA5"/>
    <property type="match status" value="1"/>
</dbReference>
<dbReference type="EMBL" id="UOEM01000035">
    <property type="protein sequence ID" value="VAW11825.1"/>
    <property type="molecule type" value="Genomic_DNA"/>
</dbReference>
<dbReference type="InterPro" id="IPR038385">
    <property type="entry name" value="Sua5/YwlC_C"/>
</dbReference>
<keyword evidence="7" id="KW-0819">tRNA processing</keyword>
<dbReference type="PANTHER" id="PTHR17490">
    <property type="entry name" value="SUA5"/>
    <property type="match status" value="1"/>
</dbReference>
<evidence type="ECO:0000256" key="1">
    <source>
        <dbReference type="ARBA" id="ARBA00004496"/>
    </source>
</evidence>
<dbReference type="EC" id="2.7.7.87" evidence="3"/>
<name>A0A3B0T0I2_9ZZZZ</name>
<keyword evidence="5" id="KW-0963">Cytoplasm</keyword>
<dbReference type="GO" id="GO:0006450">
    <property type="term" value="P:regulation of translational fidelity"/>
    <property type="evidence" value="ECO:0007669"/>
    <property type="project" value="TreeGrafter"/>
</dbReference>
<evidence type="ECO:0000256" key="8">
    <source>
        <dbReference type="ARBA" id="ARBA00022695"/>
    </source>
</evidence>
<dbReference type="Pfam" id="PF01300">
    <property type="entry name" value="Sua5_yciO_yrdC"/>
    <property type="match status" value="1"/>
</dbReference>
<evidence type="ECO:0000256" key="11">
    <source>
        <dbReference type="ARBA" id="ARBA00029774"/>
    </source>
</evidence>
<comment type="subcellular location">
    <subcellularLocation>
        <location evidence="1">Cytoplasm</location>
    </subcellularLocation>
</comment>
<comment type="similarity">
    <text evidence="2">Belongs to the SUA5 family.</text>
</comment>
<reference evidence="14" key="1">
    <citation type="submission" date="2018-06" db="EMBL/GenBank/DDBJ databases">
        <authorList>
            <person name="Zhirakovskaya E."/>
        </authorList>
    </citation>
    <scope>NUCLEOTIDE SEQUENCE</scope>
</reference>
<dbReference type="InterPro" id="IPR050156">
    <property type="entry name" value="TC-AMP_synthase_SUA5"/>
</dbReference>
<dbReference type="NCBIfam" id="TIGR00057">
    <property type="entry name" value="L-threonylcarbamoyladenylate synthase"/>
    <property type="match status" value="1"/>
</dbReference>
<comment type="catalytic activity">
    <reaction evidence="12">
        <text>L-threonine + hydrogencarbonate + ATP = L-threonylcarbamoyladenylate + diphosphate + H2O</text>
        <dbReference type="Rhea" id="RHEA:36407"/>
        <dbReference type="ChEBI" id="CHEBI:15377"/>
        <dbReference type="ChEBI" id="CHEBI:17544"/>
        <dbReference type="ChEBI" id="CHEBI:30616"/>
        <dbReference type="ChEBI" id="CHEBI:33019"/>
        <dbReference type="ChEBI" id="CHEBI:57926"/>
        <dbReference type="ChEBI" id="CHEBI:73682"/>
        <dbReference type="EC" id="2.7.7.87"/>
    </reaction>
</comment>